<protein>
    <recommendedName>
        <fullName evidence="4">Cadmium-induced protein AS8</fullName>
    </recommendedName>
</protein>
<keyword evidence="1" id="KW-0472">Membrane</keyword>
<name>A0AAD4NZ33_PERFH</name>
<accession>A0AAD4NZ33</accession>
<evidence type="ECO:0000313" key="2">
    <source>
        <dbReference type="EMBL" id="KAH6820464.1"/>
    </source>
</evidence>
<dbReference type="InterPro" id="IPR037735">
    <property type="entry name" value="AS8-like"/>
</dbReference>
<gene>
    <name evidence="2" type="ORF">C2S53_002622</name>
</gene>
<dbReference type="PANTHER" id="PTHR36778">
    <property type="entry name" value="CADMIUM-INDUCED PROTEIN AS8"/>
    <property type="match status" value="1"/>
</dbReference>
<sequence length="265" mass="28530">MPTTMKFTRKDKIRHVIRRPTPLEAGPPALGPFPISASNFKCAVTENTVLSIYHPFSAVALQELKLACSAQPHEFQIQVGMIIKNLFRRYERWNPVHPTIGAFWGFGVGIGCGIGWGPGFGPEVVGYVGAGCGAGFNVGFTLLGAGIGFPANYLLAIPHSAFLVARKGSLDGHLTGNRSIIEDDGWGANGSYISGTQQSRGASFSGFKIDNLKVNIGDMPDMRSMLVAHAKHITDCLHRVSRDLLQRDRGAGDSVADPKSRLEDP</sequence>
<feature type="transmembrane region" description="Helical" evidence="1">
    <location>
        <begin position="136"/>
        <end position="157"/>
    </location>
</feature>
<proteinExistence type="predicted"/>
<dbReference type="Proteomes" id="UP001190926">
    <property type="component" value="Unassembled WGS sequence"/>
</dbReference>
<comment type="caution">
    <text evidence="2">The sequence shown here is derived from an EMBL/GenBank/DDBJ whole genome shotgun (WGS) entry which is preliminary data.</text>
</comment>
<keyword evidence="1" id="KW-0812">Transmembrane</keyword>
<dbReference type="EMBL" id="SDAM02003674">
    <property type="protein sequence ID" value="KAH6820464.1"/>
    <property type="molecule type" value="Genomic_DNA"/>
</dbReference>
<dbReference type="PANTHER" id="PTHR36778:SF1">
    <property type="entry name" value="CADMIUM-INDUCED PROTEIN AS8"/>
    <property type="match status" value="1"/>
</dbReference>
<keyword evidence="3" id="KW-1185">Reference proteome</keyword>
<keyword evidence="1" id="KW-1133">Transmembrane helix</keyword>
<dbReference type="AlphaFoldDB" id="A0AAD4NZ33"/>
<feature type="transmembrane region" description="Helical" evidence="1">
    <location>
        <begin position="96"/>
        <end position="116"/>
    </location>
</feature>
<evidence type="ECO:0000256" key="1">
    <source>
        <dbReference type="SAM" id="Phobius"/>
    </source>
</evidence>
<evidence type="ECO:0000313" key="3">
    <source>
        <dbReference type="Proteomes" id="UP001190926"/>
    </source>
</evidence>
<evidence type="ECO:0008006" key="4">
    <source>
        <dbReference type="Google" id="ProtNLM"/>
    </source>
</evidence>
<reference evidence="2 3" key="1">
    <citation type="journal article" date="2021" name="Nat. Commun.">
        <title>Incipient diploidization of the medicinal plant Perilla within 10,000 years.</title>
        <authorList>
            <person name="Zhang Y."/>
            <person name="Shen Q."/>
            <person name="Leng L."/>
            <person name="Zhang D."/>
            <person name="Chen S."/>
            <person name="Shi Y."/>
            <person name="Ning Z."/>
            <person name="Chen S."/>
        </authorList>
    </citation>
    <scope>NUCLEOTIDE SEQUENCE [LARGE SCALE GENOMIC DNA]</scope>
    <source>
        <strain evidence="3">cv. PC099</strain>
    </source>
</reference>
<organism evidence="2 3">
    <name type="scientific">Perilla frutescens var. hirtella</name>
    <name type="common">Perilla citriodora</name>
    <name type="synonym">Perilla setoyensis</name>
    <dbReference type="NCBI Taxonomy" id="608512"/>
    <lineage>
        <taxon>Eukaryota</taxon>
        <taxon>Viridiplantae</taxon>
        <taxon>Streptophyta</taxon>
        <taxon>Embryophyta</taxon>
        <taxon>Tracheophyta</taxon>
        <taxon>Spermatophyta</taxon>
        <taxon>Magnoliopsida</taxon>
        <taxon>eudicotyledons</taxon>
        <taxon>Gunneridae</taxon>
        <taxon>Pentapetalae</taxon>
        <taxon>asterids</taxon>
        <taxon>lamiids</taxon>
        <taxon>Lamiales</taxon>
        <taxon>Lamiaceae</taxon>
        <taxon>Nepetoideae</taxon>
        <taxon>Elsholtzieae</taxon>
        <taxon>Perilla</taxon>
    </lineage>
</organism>